<dbReference type="GO" id="GO:0030170">
    <property type="term" value="F:pyridoxal phosphate binding"/>
    <property type="evidence" value="ECO:0007669"/>
    <property type="project" value="UniProtKB-UniRule"/>
</dbReference>
<dbReference type="PANTHER" id="PTHR10146">
    <property type="entry name" value="PROLINE SYNTHETASE CO-TRANSCRIBED BACTERIAL HOMOLOG PROTEIN"/>
    <property type="match status" value="1"/>
</dbReference>
<evidence type="ECO:0000256" key="2">
    <source>
        <dbReference type="HAMAP-Rule" id="MF_02087"/>
    </source>
</evidence>
<evidence type="ECO:0000256" key="3">
    <source>
        <dbReference type="PIRSR" id="PIRSR004848-1"/>
    </source>
</evidence>
<feature type="modified residue" description="N6-(pyridoxal phosphate)lysine" evidence="2 3">
    <location>
        <position position="40"/>
    </location>
</feature>
<dbReference type="InterPro" id="IPR001608">
    <property type="entry name" value="Ala_racemase_N"/>
</dbReference>
<dbReference type="Pfam" id="PF01168">
    <property type="entry name" value="Ala_racemase_N"/>
    <property type="match status" value="1"/>
</dbReference>
<comment type="similarity">
    <text evidence="2 4">Belongs to the pyridoxal phosphate-binding protein YggS/PROSC family.</text>
</comment>
<dbReference type="HAMAP" id="MF_02087">
    <property type="entry name" value="PLP_homeostasis"/>
    <property type="match status" value="1"/>
</dbReference>
<name>A0A6S6PNE6_ACEAC</name>
<organism evidence="6 7">
    <name type="scientific">Acetobacter aceti</name>
    <dbReference type="NCBI Taxonomy" id="435"/>
    <lineage>
        <taxon>Bacteria</taxon>
        <taxon>Pseudomonadati</taxon>
        <taxon>Pseudomonadota</taxon>
        <taxon>Alphaproteobacteria</taxon>
        <taxon>Acetobacterales</taxon>
        <taxon>Acetobacteraceae</taxon>
        <taxon>Acetobacter</taxon>
        <taxon>Acetobacter subgen. Acetobacter</taxon>
    </lineage>
</organism>
<dbReference type="AlphaFoldDB" id="A0A6S6PNE6"/>
<sequence length="231" mass="24692">MDMAASDIGKALDEVCGQIAEAVEIAGRPSDAVTLVAVSKFHPAAAVEAALQAGQRVFGENRVQEAAEKFPALRAQYPDLRLHLIGGLQTNKAREAVRIADVIESLDRPSLSDALAKAADQEGCLPDLLVEVNTGDEPQKFGVPRENADEFIRQSRKRFGEKLRGLMCIPPAGEDPVPHFRFLRSLADQHGLPVRSMGMSADYPRAIAEGATLVRVGTAIFGARPTGVAGD</sequence>
<dbReference type="PANTHER" id="PTHR10146:SF14">
    <property type="entry name" value="PYRIDOXAL PHOSPHATE HOMEOSTASIS PROTEIN"/>
    <property type="match status" value="1"/>
</dbReference>
<dbReference type="FunFam" id="3.20.20.10:FF:000018">
    <property type="entry name" value="Pyridoxal phosphate homeostasis protein"/>
    <property type="match status" value="1"/>
</dbReference>
<dbReference type="NCBIfam" id="TIGR00044">
    <property type="entry name" value="YggS family pyridoxal phosphate-dependent enzyme"/>
    <property type="match status" value="1"/>
</dbReference>
<reference evidence="6 7" key="1">
    <citation type="submission" date="2020-07" db="EMBL/GenBank/DDBJ databases">
        <title>Complete Genome Sequence of an acetic acid bacterium, Acetobacter aceti JCM20276.</title>
        <authorList>
            <person name="Hirose Y."/>
            <person name="Mihara H."/>
        </authorList>
    </citation>
    <scope>NUCLEOTIDE SEQUENCE [LARGE SCALE GENOMIC DNA]</scope>
    <source>
        <strain evidence="6 7">JCM20276</strain>
    </source>
</reference>
<accession>A0A6S6PNE6</accession>
<dbReference type="EMBL" id="AP023326">
    <property type="protein sequence ID" value="BCI66734.1"/>
    <property type="molecule type" value="Genomic_DNA"/>
</dbReference>
<comment type="function">
    <text evidence="2">Pyridoxal 5'-phosphate (PLP)-binding protein, which is involved in PLP homeostasis.</text>
</comment>
<dbReference type="Gene3D" id="3.20.20.10">
    <property type="entry name" value="Alanine racemase"/>
    <property type="match status" value="1"/>
</dbReference>
<proteinExistence type="inferred from homology"/>
<gene>
    <name evidence="6" type="ORF">AAJCM20276_13580</name>
</gene>
<dbReference type="InterPro" id="IPR029066">
    <property type="entry name" value="PLP-binding_barrel"/>
</dbReference>
<dbReference type="Proteomes" id="UP000515220">
    <property type="component" value="Chromosome"/>
</dbReference>
<evidence type="ECO:0000313" key="7">
    <source>
        <dbReference type="Proteomes" id="UP000515220"/>
    </source>
</evidence>
<dbReference type="CDD" id="cd00635">
    <property type="entry name" value="PLPDE_III_YBL036c_like"/>
    <property type="match status" value="1"/>
</dbReference>
<dbReference type="PIRSF" id="PIRSF004848">
    <property type="entry name" value="YBL036c_PLPDEIII"/>
    <property type="match status" value="1"/>
</dbReference>
<keyword evidence="1 2" id="KW-0663">Pyridoxal phosphate</keyword>
<feature type="domain" description="Alanine racemase N-terminal" evidence="5">
    <location>
        <begin position="32"/>
        <end position="225"/>
    </location>
</feature>
<dbReference type="InterPro" id="IPR011078">
    <property type="entry name" value="PyrdxlP_homeostasis"/>
</dbReference>
<dbReference type="SUPFAM" id="SSF51419">
    <property type="entry name" value="PLP-binding barrel"/>
    <property type="match status" value="1"/>
</dbReference>
<evidence type="ECO:0000259" key="5">
    <source>
        <dbReference type="Pfam" id="PF01168"/>
    </source>
</evidence>
<evidence type="ECO:0000256" key="1">
    <source>
        <dbReference type="ARBA" id="ARBA00022898"/>
    </source>
</evidence>
<evidence type="ECO:0000313" key="6">
    <source>
        <dbReference type="EMBL" id="BCI66734.1"/>
    </source>
</evidence>
<comment type="cofactor">
    <cofactor evidence="3">
        <name>pyridoxal 5'-phosphate</name>
        <dbReference type="ChEBI" id="CHEBI:597326"/>
    </cofactor>
</comment>
<protein>
    <recommendedName>
        <fullName evidence="2">Pyridoxal phosphate homeostasis protein</fullName>
        <shortName evidence="2">PLP homeostasis protein</shortName>
    </recommendedName>
</protein>
<evidence type="ECO:0000256" key="4">
    <source>
        <dbReference type="RuleBase" id="RU004514"/>
    </source>
</evidence>